<dbReference type="EC" id="3.1.4.46" evidence="1"/>
<proteinExistence type="predicted"/>
<dbReference type="InterPro" id="IPR000198">
    <property type="entry name" value="RhoGAP_dom"/>
</dbReference>
<dbReference type="InterPro" id="IPR017946">
    <property type="entry name" value="PLC-like_Pdiesterase_TIM-brl"/>
</dbReference>
<comment type="catalytic activity">
    <reaction evidence="4">
        <text>a sn-glycero-3-phosphodiester + H2O = an alcohol + sn-glycerol 3-phosphate + H(+)</text>
        <dbReference type="Rhea" id="RHEA:12969"/>
        <dbReference type="ChEBI" id="CHEBI:15377"/>
        <dbReference type="ChEBI" id="CHEBI:15378"/>
        <dbReference type="ChEBI" id="CHEBI:30879"/>
        <dbReference type="ChEBI" id="CHEBI:57597"/>
        <dbReference type="ChEBI" id="CHEBI:83408"/>
        <dbReference type="EC" id="3.1.4.46"/>
    </reaction>
</comment>
<keyword evidence="3" id="KW-0378">Hydrolase</keyword>
<reference evidence="8" key="1">
    <citation type="submission" date="2020-06" db="EMBL/GenBank/DDBJ databases">
        <authorList>
            <person name="Li T."/>
            <person name="Hu X."/>
            <person name="Zhang T."/>
            <person name="Song X."/>
            <person name="Zhang H."/>
            <person name="Dai N."/>
            <person name="Sheng W."/>
            <person name="Hou X."/>
            <person name="Wei L."/>
        </authorList>
    </citation>
    <scope>NUCLEOTIDE SEQUENCE</scope>
    <source>
        <strain evidence="8">G01</strain>
        <tissue evidence="8">Leaf</tissue>
    </source>
</reference>
<evidence type="ECO:0000259" key="7">
    <source>
        <dbReference type="PROSITE" id="PS51704"/>
    </source>
</evidence>
<sequence>MALKAVHVSDVPNLDQVPDNASLSLYSSASPKSSDLRMKAIKENTLLSFNTAGNYPIDFIEFDVQVTRDGCPIIFHDNFIYSEDNGTIFEKRVTELSLSEFLAFGPQREGGSEGKTLLRKTKDGKILNWTFDDNIVYQQDYLIHVLQAILEVVFDHAKERPIIFSSFQPDATLLVRKLQDTYPVFFLTNGGNEIYNDVRRNCLEEAIKLCVEGGLHGIVSEVRGIFRNPGAVNKIKELKLSLLTYGKLNNVAEAVYMQHLMGVDGVIVDLVKEIAEAVLKMVKQPCGEGEEEEEEEEIVMEGKGSRPKFSQRELAFLLKLIPELVQHQ</sequence>
<organism evidence="8">
    <name type="scientific">Sesamum angustifolium</name>
    <dbReference type="NCBI Taxonomy" id="2727405"/>
    <lineage>
        <taxon>Eukaryota</taxon>
        <taxon>Viridiplantae</taxon>
        <taxon>Streptophyta</taxon>
        <taxon>Embryophyta</taxon>
        <taxon>Tracheophyta</taxon>
        <taxon>Spermatophyta</taxon>
        <taxon>Magnoliopsida</taxon>
        <taxon>eudicotyledons</taxon>
        <taxon>Gunneridae</taxon>
        <taxon>Pentapetalae</taxon>
        <taxon>asterids</taxon>
        <taxon>lamiids</taxon>
        <taxon>Lamiales</taxon>
        <taxon>Pedaliaceae</taxon>
        <taxon>Sesamum</taxon>
    </lineage>
</organism>
<dbReference type="PROSITE" id="PS51704">
    <property type="entry name" value="GP_PDE"/>
    <property type="match status" value="1"/>
</dbReference>
<dbReference type="InterPro" id="IPR030395">
    <property type="entry name" value="GP_PDE_dom"/>
</dbReference>
<reference evidence="8" key="2">
    <citation type="journal article" date="2024" name="Plant">
        <title>Genomic evolution and insights into agronomic trait innovations of Sesamum species.</title>
        <authorList>
            <person name="Miao H."/>
            <person name="Wang L."/>
            <person name="Qu L."/>
            <person name="Liu H."/>
            <person name="Sun Y."/>
            <person name="Le M."/>
            <person name="Wang Q."/>
            <person name="Wei S."/>
            <person name="Zheng Y."/>
            <person name="Lin W."/>
            <person name="Duan Y."/>
            <person name="Cao H."/>
            <person name="Xiong S."/>
            <person name="Wang X."/>
            <person name="Wei L."/>
            <person name="Li C."/>
            <person name="Ma Q."/>
            <person name="Ju M."/>
            <person name="Zhao R."/>
            <person name="Li G."/>
            <person name="Mu C."/>
            <person name="Tian Q."/>
            <person name="Mei H."/>
            <person name="Zhang T."/>
            <person name="Gao T."/>
            <person name="Zhang H."/>
        </authorList>
    </citation>
    <scope>NUCLEOTIDE SEQUENCE</scope>
    <source>
        <strain evidence="8">G01</strain>
    </source>
</reference>
<gene>
    <name evidence="8" type="ORF">Sangu_1304200</name>
</gene>
<feature type="compositionally biased region" description="Acidic residues" evidence="5">
    <location>
        <begin position="288"/>
        <end position="299"/>
    </location>
</feature>
<evidence type="ECO:0000256" key="5">
    <source>
        <dbReference type="SAM" id="MobiDB-lite"/>
    </source>
</evidence>
<accession>A0AAW2NMS2</accession>
<dbReference type="GO" id="GO:0006071">
    <property type="term" value="P:glycerol metabolic process"/>
    <property type="evidence" value="ECO:0007669"/>
    <property type="project" value="UniProtKB-KW"/>
</dbReference>
<dbReference type="PANTHER" id="PTHR22958">
    <property type="entry name" value="GLYCEROPHOSPHORYL DIESTER PHOSPHODIESTERASE"/>
    <property type="match status" value="1"/>
</dbReference>
<dbReference type="Gene3D" id="3.20.20.190">
    <property type="entry name" value="Phosphatidylinositol (PI) phosphodiesterase"/>
    <property type="match status" value="1"/>
</dbReference>
<dbReference type="GO" id="GO:0008889">
    <property type="term" value="F:glycerophosphodiester phosphodiesterase activity"/>
    <property type="evidence" value="ECO:0007669"/>
    <property type="project" value="UniProtKB-EC"/>
</dbReference>
<keyword evidence="2" id="KW-0319">Glycerol metabolism</keyword>
<evidence type="ECO:0000313" key="8">
    <source>
        <dbReference type="EMBL" id="KAL0344168.1"/>
    </source>
</evidence>
<name>A0AAW2NMS2_9LAMI</name>
<dbReference type="GO" id="GO:0007165">
    <property type="term" value="P:signal transduction"/>
    <property type="evidence" value="ECO:0007669"/>
    <property type="project" value="InterPro"/>
</dbReference>
<evidence type="ECO:0000256" key="2">
    <source>
        <dbReference type="ARBA" id="ARBA00022798"/>
    </source>
</evidence>
<evidence type="ECO:0000256" key="3">
    <source>
        <dbReference type="ARBA" id="ARBA00022801"/>
    </source>
</evidence>
<dbReference type="PROSITE" id="PS50238">
    <property type="entry name" value="RHOGAP"/>
    <property type="match status" value="1"/>
</dbReference>
<comment type="caution">
    <text evidence="8">The sequence shown here is derived from an EMBL/GenBank/DDBJ whole genome shotgun (WGS) entry which is preliminary data.</text>
</comment>
<feature type="domain" description="Rho-GAP" evidence="6">
    <location>
        <begin position="176"/>
        <end position="328"/>
    </location>
</feature>
<evidence type="ECO:0000256" key="1">
    <source>
        <dbReference type="ARBA" id="ARBA00012247"/>
    </source>
</evidence>
<dbReference type="GO" id="GO:0046475">
    <property type="term" value="P:glycerophospholipid catabolic process"/>
    <property type="evidence" value="ECO:0007669"/>
    <property type="project" value="TreeGrafter"/>
</dbReference>
<evidence type="ECO:0000259" key="6">
    <source>
        <dbReference type="PROSITE" id="PS50238"/>
    </source>
</evidence>
<dbReference type="EMBL" id="JACGWK010000007">
    <property type="protein sequence ID" value="KAL0344168.1"/>
    <property type="molecule type" value="Genomic_DNA"/>
</dbReference>
<feature type="region of interest" description="Disordered" evidence="5">
    <location>
        <begin position="286"/>
        <end position="307"/>
    </location>
</feature>
<protein>
    <recommendedName>
        <fullName evidence="1">glycerophosphodiester phosphodiesterase</fullName>
        <ecNumber evidence="1">3.1.4.46</ecNumber>
    </recommendedName>
</protein>
<dbReference type="Pfam" id="PF03009">
    <property type="entry name" value="GDPD"/>
    <property type="match status" value="1"/>
</dbReference>
<dbReference type="PANTHER" id="PTHR22958:SF1">
    <property type="entry name" value="GLYCEROPHOSPHOCHOLINE PHOSPHODIESTERASE GPCPD1"/>
    <property type="match status" value="1"/>
</dbReference>
<dbReference type="InterPro" id="IPR051578">
    <property type="entry name" value="GDPD"/>
</dbReference>
<feature type="domain" description="GP-PDE" evidence="7">
    <location>
        <begin position="24"/>
        <end position="278"/>
    </location>
</feature>
<dbReference type="AlphaFoldDB" id="A0AAW2NMS2"/>
<evidence type="ECO:0000256" key="4">
    <source>
        <dbReference type="ARBA" id="ARBA00047512"/>
    </source>
</evidence>
<dbReference type="SUPFAM" id="SSF51695">
    <property type="entry name" value="PLC-like phosphodiesterases"/>
    <property type="match status" value="1"/>
</dbReference>